<dbReference type="Pfam" id="PF18976">
    <property type="entry name" value="DUF5712"/>
    <property type="match status" value="1"/>
</dbReference>
<comment type="caution">
    <text evidence="1">The sequence shown here is derived from an EMBL/GenBank/DDBJ whole genome shotgun (WGS) entry which is preliminary data.</text>
</comment>
<proteinExistence type="predicted"/>
<dbReference type="AlphaFoldDB" id="A0A7J5RS12"/>
<organism evidence="1 2">
    <name type="scientific">Phocaeicola vulgatus</name>
    <name type="common">Bacteroides vulgatus</name>
    <dbReference type="NCBI Taxonomy" id="821"/>
    <lineage>
        <taxon>Bacteria</taxon>
        <taxon>Pseudomonadati</taxon>
        <taxon>Bacteroidota</taxon>
        <taxon>Bacteroidia</taxon>
        <taxon>Bacteroidales</taxon>
        <taxon>Bacteroidaceae</taxon>
        <taxon>Phocaeicola</taxon>
    </lineage>
</organism>
<sequence length="101" mass="12056">MFVRIHKTSNMPGIRNHKGSSAMLITYLRDKCMASEEYYDNFFSHDMCHITPAEVIQRLDNNHRRLKRKDDKFYRIFICPSQEELADLIRQVTGQQVTEFE</sequence>
<evidence type="ECO:0008006" key="3">
    <source>
        <dbReference type="Google" id="ProtNLM"/>
    </source>
</evidence>
<protein>
    <recommendedName>
        <fullName evidence="3">Mobilization protein</fullName>
    </recommendedName>
</protein>
<reference evidence="1 2" key="1">
    <citation type="journal article" date="2019" name="Nat. Med.">
        <title>A library of human gut bacterial isolates paired with longitudinal multiomics data enables mechanistic microbiome research.</title>
        <authorList>
            <person name="Poyet M."/>
            <person name="Groussin M."/>
            <person name="Gibbons S.M."/>
            <person name="Avila-Pacheco J."/>
            <person name="Jiang X."/>
            <person name="Kearney S.M."/>
            <person name="Perrotta A.R."/>
            <person name="Berdy B."/>
            <person name="Zhao S."/>
            <person name="Lieberman T.D."/>
            <person name="Swanson P.K."/>
            <person name="Smith M."/>
            <person name="Roesemann S."/>
            <person name="Alexander J.E."/>
            <person name="Rich S.A."/>
            <person name="Livny J."/>
            <person name="Vlamakis H."/>
            <person name="Clish C."/>
            <person name="Bullock K."/>
            <person name="Deik A."/>
            <person name="Scott J."/>
            <person name="Pierce K.A."/>
            <person name="Xavier R.J."/>
            <person name="Alm E.J."/>
        </authorList>
    </citation>
    <scope>NUCLEOTIDE SEQUENCE [LARGE SCALE GENOMIC DNA]</scope>
    <source>
        <strain evidence="1 2">BIOML-A110</strain>
    </source>
</reference>
<accession>A0A7J5RS12</accession>
<evidence type="ECO:0000313" key="1">
    <source>
        <dbReference type="EMBL" id="KAB6570332.1"/>
    </source>
</evidence>
<evidence type="ECO:0000313" key="2">
    <source>
        <dbReference type="Proteomes" id="UP000462922"/>
    </source>
</evidence>
<dbReference type="Proteomes" id="UP000462922">
    <property type="component" value="Unassembled WGS sequence"/>
</dbReference>
<name>A0A7J5RS12_PHOVU</name>
<dbReference type="InterPro" id="IPR043766">
    <property type="entry name" value="BfmA-like"/>
</dbReference>
<gene>
    <name evidence="1" type="ORF">GAY76_16690</name>
</gene>
<dbReference type="EMBL" id="WDAX01000044">
    <property type="protein sequence ID" value="KAB6570332.1"/>
    <property type="molecule type" value="Genomic_DNA"/>
</dbReference>